<reference evidence="2 3" key="1">
    <citation type="submission" date="2020-08" db="EMBL/GenBank/DDBJ databases">
        <title>Genome sequence of Thermomonas carbonis KCTC 42013T.</title>
        <authorList>
            <person name="Hyun D.-W."/>
            <person name="Bae J.-W."/>
        </authorList>
    </citation>
    <scope>NUCLEOTIDE SEQUENCE [LARGE SCALE GENOMIC DNA]</scope>
    <source>
        <strain evidence="2 3">KCTC 42013</strain>
    </source>
</reference>
<proteinExistence type="predicted"/>
<dbReference type="AlphaFoldDB" id="A0A7G9SUX8"/>
<dbReference type="KEGG" id="tcn:H9L16_11205"/>
<dbReference type="EMBL" id="CP060719">
    <property type="protein sequence ID" value="QNN71653.1"/>
    <property type="molecule type" value="Genomic_DNA"/>
</dbReference>
<sequence length="71" mass="7580">MAPSKTSHLFAPRKANDRTPVTREAIEADMEAFQQAGGKIEVLGTTRSLHRIDGDAPAPAAPAKPTPSRSR</sequence>
<name>A0A7G9SUX8_9GAMM</name>
<feature type="region of interest" description="Disordered" evidence="1">
    <location>
        <begin position="50"/>
        <end position="71"/>
    </location>
</feature>
<keyword evidence="3" id="KW-1185">Reference proteome</keyword>
<gene>
    <name evidence="2" type="ORF">H9L16_11205</name>
</gene>
<protein>
    <submittedName>
        <fullName evidence="2">Uncharacterized protein</fullName>
    </submittedName>
</protein>
<evidence type="ECO:0000313" key="3">
    <source>
        <dbReference type="Proteomes" id="UP000515804"/>
    </source>
</evidence>
<evidence type="ECO:0000256" key="1">
    <source>
        <dbReference type="SAM" id="MobiDB-lite"/>
    </source>
</evidence>
<evidence type="ECO:0000313" key="2">
    <source>
        <dbReference type="EMBL" id="QNN71653.1"/>
    </source>
</evidence>
<accession>A0A7G9SUX8</accession>
<dbReference type="Proteomes" id="UP000515804">
    <property type="component" value="Chromosome"/>
</dbReference>
<organism evidence="2 3">
    <name type="scientific">Thermomonas carbonis</name>
    <dbReference type="NCBI Taxonomy" id="1463158"/>
    <lineage>
        <taxon>Bacteria</taxon>
        <taxon>Pseudomonadati</taxon>
        <taxon>Pseudomonadota</taxon>
        <taxon>Gammaproteobacteria</taxon>
        <taxon>Lysobacterales</taxon>
        <taxon>Lysobacteraceae</taxon>
        <taxon>Thermomonas</taxon>
    </lineage>
</organism>